<dbReference type="EMBL" id="JBHTIR010001152">
    <property type="protein sequence ID" value="MFD0852203.1"/>
    <property type="molecule type" value="Genomic_DNA"/>
</dbReference>
<evidence type="ECO:0000256" key="2">
    <source>
        <dbReference type="ARBA" id="ARBA00022643"/>
    </source>
</evidence>
<reference evidence="7" key="1">
    <citation type="journal article" date="2019" name="Int. J. Syst. Evol. Microbiol.">
        <title>The Global Catalogue of Microorganisms (GCM) 10K type strain sequencing project: providing services to taxonomists for standard genome sequencing and annotation.</title>
        <authorList>
            <consortium name="The Broad Institute Genomics Platform"/>
            <consortium name="The Broad Institute Genome Sequencing Center for Infectious Disease"/>
            <person name="Wu L."/>
            <person name="Ma J."/>
        </authorList>
    </citation>
    <scope>NUCLEOTIDE SEQUENCE [LARGE SCALE GENOMIC DNA]</scope>
    <source>
        <strain evidence="7">JCM 31696</strain>
    </source>
</reference>
<dbReference type="Proteomes" id="UP001597083">
    <property type="component" value="Unassembled WGS sequence"/>
</dbReference>
<keyword evidence="1" id="KW-0285">Flavoprotein</keyword>
<gene>
    <name evidence="6" type="ORF">ACFQ07_08220</name>
</gene>
<organism evidence="6 7">
    <name type="scientific">Actinomadura adrarensis</name>
    <dbReference type="NCBI Taxonomy" id="1819600"/>
    <lineage>
        <taxon>Bacteria</taxon>
        <taxon>Bacillati</taxon>
        <taxon>Actinomycetota</taxon>
        <taxon>Actinomycetes</taxon>
        <taxon>Streptosporangiales</taxon>
        <taxon>Thermomonosporaceae</taxon>
        <taxon>Actinomadura</taxon>
    </lineage>
</organism>
<keyword evidence="7" id="KW-1185">Reference proteome</keyword>
<evidence type="ECO:0000256" key="5">
    <source>
        <dbReference type="SAM" id="MobiDB-lite"/>
    </source>
</evidence>
<feature type="non-terminal residue" evidence="6">
    <location>
        <position position="1"/>
    </location>
</feature>
<feature type="region of interest" description="Disordered" evidence="5">
    <location>
        <begin position="168"/>
        <end position="189"/>
    </location>
</feature>
<dbReference type="PANTHER" id="PTHR30011:SF16">
    <property type="entry name" value="C2H2 FINGER DOMAIN TRANSCRIPTION FACTOR (EUROFUNG)-RELATED"/>
    <property type="match status" value="1"/>
</dbReference>
<evidence type="ECO:0000313" key="7">
    <source>
        <dbReference type="Proteomes" id="UP001597083"/>
    </source>
</evidence>
<evidence type="ECO:0000256" key="3">
    <source>
        <dbReference type="ARBA" id="ARBA00023002"/>
    </source>
</evidence>
<sequence>DPRAVAVMPGVTPIIGRTRQEARDLARELGDLVRPEATLAFMQQMFGGVDFTVYDLDAPFPDVRDLMPAHASVSRPALFMAMAEEEGLTLRQVAQRIGLSTGHRSLVGTPDEIADDLVRWYEADAADGFNLMPADLPRGLEDFVEEVVPRLQDRGIFRKEYTGGTLREHLGAPAPAQDQGDGTLMADAR</sequence>
<protein>
    <submittedName>
        <fullName evidence="6">LLM class flavin-dependent oxidoreductase</fullName>
    </submittedName>
</protein>
<evidence type="ECO:0000256" key="4">
    <source>
        <dbReference type="ARBA" id="ARBA00023033"/>
    </source>
</evidence>
<dbReference type="InterPro" id="IPR051260">
    <property type="entry name" value="Diverse_substr_monoxygenases"/>
</dbReference>
<keyword evidence="4" id="KW-0503">Monooxygenase</keyword>
<dbReference type="SUPFAM" id="SSF51679">
    <property type="entry name" value="Bacterial luciferase-like"/>
    <property type="match status" value="1"/>
</dbReference>
<comment type="caution">
    <text evidence="6">The sequence shown here is derived from an EMBL/GenBank/DDBJ whole genome shotgun (WGS) entry which is preliminary data.</text>
</comment>
<keyword evidence="3" id="KW-0560">Oxidoreductase</keyword>
<keyword evidence="2" id="KW-0288">FMN</keyword>
<evidence type="ECO:0000256" key="1">
    <source>
        <dbReference type="ARBA" id="ARBA00022630"/>
    </source>
</evidence>
<dbReference type="Gene3D" id="3.20.20.30">
    <property type="entry name" value="Luciferase-like domain"/>
    <property type="match status" value="1"/>
</dbReference>
<name>A0ABW3CD07_9ACTN</name>
<evidence type="ECO:0000313" key="6">
    <source>
        <dbReference type="EMBL" id="MFD0852203.1"/>
    </source>
</evidence>
<accession>A0ABW3CD07</accession>
<dbReference type="InterPro" id="IPR036661">
    <property type="entry name" value="Luciferase-like_sf"/>
</dbReference>
<proteinExistence type="predicted"/>
<dbReference type="PANTHER" id="PTHR30011">
    <property type="entry name" value="ALKANESULFONATE MONOOXYGENASE-RELATED"/>
    <property type="match status" value="1"/>
</dbReference>